<accession>A0A0R2KGH7</accession>
<keyword evidence="2" id="KW-0472">Membrane</keyword>
<dbReference type="STRING" id="1122146.IV53_GL000343"/>
<keyword evidence="5" id="KW-1185">Reference proteome</keyword>
<evidence type="ECO:0000313" key="5">
    <source>
        <dbReference type="Proteomes" id="UP000051500"/>
    </source>
</evidence>
<protein>
    <submittedName>
        <fullName evidence="4">Priming glycosyl transferase</fullName>
    </submittedName>
</protein>
<evidence type="ECO:0000256" key="2">
    <source>
        <dbReference type="SAM" id="Phobius"/>
    </source>
</evidence>
<comment type="similarity">
    <text evidence="1">Belongs to the bacterial sugar transferase family.</text>
</comment>
<gene>
    <name evidence="4" type="ORF">IV53_GL000343</name>
</gene>
<keyword evidence="4" id="KW-0808">Transferase</keyword>
<evidence type="ECO:0000259" key="3">
    <source>
        <dbReference type="Pfam" id="PF02397"/>
    </source>
</evidence>
<organism evidence="4 5">
    <name type="scientific">Ligilactobacillus ceti DSM 22408</name>
    <dbReference type="NCBI Taxonomy" id="1122146"/>
    <lineage>
        <taxon>Bacteria</taxon>
        <taxon>Bacillati</taxon>
        <taxon>Bacillota</taxon>
        <taxon>Bacilli</taxon>
        <taxon>Lactobacillales</taxon>
        <taxon>Lactobacillaceae</taxon>
        <taxon>Ligilactobacillus</taxon>
    </lineage>
</organism>
<dbReference type="EMBL" id="JQBZ01000025">
    <property type="protein sequence ID" value="KRN88379.1"/>
    <property type="molecule type" value="Genomic_DNA"/>
</dbReference>
<reference evidence="4 5" key="1">
    <citation type="journal article" date="2015" name="Genome Announc.">
        <title>Expanding the biotechnology potential of lactobacilli through comparative genomics of 213 strains and associated genera.</title>
        <authorList>
            <person name="Sun Z."/>
            <person name="Harris H.M."/>
            <person name="McCann A."/>
            <person name="Guo C."/>
            <person name="Argimon S."/>
            <person name="Zhang W."/>
            <person name="Yang X."/>
            <person name="Jeffery I.B."/>
            <person name="Cooney J.C."/>
            <person name="Kagawa T.F."/>
            <person name="Liu W."/>
            <person name="Song Y."/>
            <person name="Salvetti E."/>
            <person name="Wrobel A."/>
            <person name="Rasinkangas P."/>
            <person name="Parkhill J."/>
            <person name="Rea M.C."/>
            <person name="O'Sullivan O."/>
            <person name="Ritari J."/>
            <person name="Douillard F.P."/>
            <person name="Paul Ross R."/>
            <person name="Yang R."/>
            <person name="Briner A.E."/>
            <person name="Felis G.E."/>
            <person name="de Vos W.M."/>
            <person name="Barrangou R."/>
            <person name="Klaenhammer T.R."/>
            <person name="Caufield P.W."/>
            <person name="Cui Y."/>
            <person name="Zhang H."/>
            <person name="O'Toole P.W."/>
        </authorList>
    </citation>
    <scope>NUCLEOTIDE SEQUENCE [LARGE SCALE GENOMIC DNA]</scope>
    <source>
        <strain evidence="4 5">DSM 22408</strain>
    </source>
</reference>
<comment type="caution">
    <text evidence="4">The sequence shown here is derived from an EMBL/GenBank/DDBJ whole genome shotgun (WGS) entry which is preliminary data.</text>
</comment>
<dbReference type="eggNOG" id="COG2148">
    <property type="taxonomic scope" value="Bacteria"/>
</dbReference>
<feature type="transmembrane region" description="Helical" evidence="2">
    <location>
        <begin position="16"/>
        <end position="37"/>
    </location>
</feature>
<keyword evidence="2" id="KW-1133">Transmembrane helix</keyword>
<sequence>MRMCYVKQVMKRGADIVGSLFGMILFMITYILVYPIIKIQSPGPILFKQKRVGKNGKIFNLYKFRSMHVGSEQALEALKIKNQYNNEYMFKIQNDPRIYPFGRFMRKYSLDELPQFWNVLKGDMSLVGTRPPIVSEYEKYELQYFKRLTIKPGITGIWQVTGRNRFLDFEDVIKMDVSYINNMSFLLDVKILCKTIAVVIRKEGH</sequence>
<dbReference type="Pfam" id="PF02397">
    <property type="entry name" value="Bac_transf"/>
    <property type="match status" value="1"/>
</dbReference>
<keyword evidence="2" id="KW-0812">Transmembrane</keyword>
<dbReference type="AlphaFoldDB" id="A0A0R2KGH7"/>
<dbReference type="PATRIC" id="fig|1122146.4.peg.355"/>
<dbReference type="PANTHER" id="PTHR30576">
    <property type="entry name" value="COLANIC BIOSYNTHESIS UDP-GLUCOSE LIPID CARRIER TRANSFERASE"/>
    <property type="match status" value="1"/>
</dbReference>
<name>A0A0R2KGH7_9LACO</name>
<feature type="domain" description="Bacterial sugar transferase" evidence="3">
    <location>
        <begin position="11"/>
        <end position="200"/>
    </location>
</feature>
<dbReference type="PANTHER" id="PTHR30576:SF0">
    <property type="entry name" value="UNDECAPRENYL-PHOSPHATE N-ACETYLGALACTOSAMINYL 1-PHOSPHATE TRANSFERASE-RELATED"/>
    <property type="match status" value="1"/>
</dbReference>
<proteinExistence type="inferred from homology"/>
<evidence type="ECO:0000256" key="1">
    <source>
        <dbReference type="ARBA" id="ARBA00006464"/>
    </source>
</evidence>
<dbReference type="InterPro" id="IPR003362">
    <property type="entry name" value="Bact_transf"/>
</dbReference>
<dbReference type="GO" id="GO:0016780">
    <property type="term" value="F:phosphotransferase activity, for other substituted phosphate groups"/>
    <property type="evidence" value="ECO:0007669"/>
    <property type="project" value="TreeGrafter"/>
</dbReference>
<evidence type="ECO:0000313" key="4">
    <source>
        <dbReference type="EMBL" id="KRN88379.1"/>
    </source>
</evidence>
<dbReference type="Proteomes" id="UP000051500">
    <property type="component" value="Unassembled WGS sequence"/>
</dbReference>